<protein>
    <submittedName>
        <fullName evidence="6">TetR/AcrR family transcriptional regulator</fullName>
    </submittedName>
</protein>
<accession>A0A9X3NNJ2</accession>
<evidence type="ECO:0000313" key="6">
    <source>
        <dbReference type="EMBL" id="MDA0563825.1"/>
    </source>
</evidence>
<feature type="DNA-binding region" description="H-T-H motif" evidence="4">
    <location>
        <begin position="25"/>
        <end position="44"/>
    </location>
</feature>
<dbReference type="PANTHER" id="PTHR30055:SF234">
    <property type="entry name" value="HTH-TYPE TRANSCRIPTIONAL REGULATOR BETI"/>
    <property type="match status" value="1"/>
</dbReference>
<dbReference type="Pfam" id="PF00440">
    <property type="entry name" value="TetR_N"/>
    <property type="match status" value="1"/>
</dbReference>
<organism evidence="6 7">
    <name type="scientific">Streptomonospora mangrovi</name>
    <dbReference type="NCBI Taxonomy" id="2883123"/>
    <lineage>
        <taxon>Bacteria</taxon>
        <taxon>Bacillati</taxon>
        <taxon>Actinomycetota</taxon>
        <taxon>Actinomycetes</taxon>
        <taxon>Streptosporangiales</taxon>
        <taxon>Nocardiopsidaceae</taxon>
        <taxon>Streptomonospora</taxon>
    </lineage>
</organism>
<sequence length="192" mass="20812">MSQAREELLDRVVAWFAEHGVGDTSMRALAGGLGTSHRMLHYHFGSREALLGAVIEHVERRERDALAGLLATDADPFAAGTAFWDHLADTAQVFAPLFFELSGHAMATRPAADPWRRRMATGWTDVLARLFRDAGAAPGRADTLARLALAQARGLLFELALTGDRPAADAAMGHFMAMLRADVDADARHRPA</sequence>
<gene>
    <name evidence="6" type="ORF">LG943_05705</name>
</gene>
<dbReference type="InterPro" id="IPR050109">
    <property type="entry name" value="HTH-type_TetR-like_transc_reg"/>
</dbReference>
<dbReference type="InterPro" id="IPR009057">
    <property type="entry name" value="Homeodomain-like_sf"/>
</dbReference>
<proteinExistence type="predicted"/>
<evidence type="ECO:0000256" key="4">
    <source>
        <dbReference type="PROSITE-ProRule" id="PRU00335"/>
    </source>
</evidence>
<dbReference type="EMBL" id="JAJAQC010000007">
    <property type="protein sequence ID" value="MDA0563825.1"/>
    <property type="molecule type" value="Genomic_DNA"/>
</dbReference>
<name>A0A9X3NNJ2_9ACTN</name>
<keyword evidence="7" id="KW-1185">Reference proteome</keyword>
<dbReference type="Proteomes" id="UP001140076">
    <property type="component" value="Unassembled WGS sequence"/>
</dbReference>
<evidence type="ECO:0000256" key="1">
    <source>
        <dbReference type="ARBA" id="ARBA00023015"/>
    </source>
</evidence>
<dbReference type="GO" id="GO:0003700">
    <property type="term" value="F:DNA-binding transcription factor activity"/>
    <property type="evidence" value="ECO:0007669"/>
    <property type="project" value="TreeGrafter"/>
</dbReference>
<dbReference type="InterPro" id="IPR001647">
    <property type="entry name" value="HTH_TetR"/>
</dbReference>
<dbReference type="SUPFAM" id="SSF46689">
    <property type="entry name" value="Homeodomain-like"/>
    <property type="match status" value="1"/>
</dbReference>
<dbReference type="RefSeq" id="WP_270071111.1">
    <property type="nucleotide sequence ID" value="NZ_JAJAQC010000007.1"/>
</dbReference>
<dbReference type="PROSITE" id="PS50977">
    <property type="entry name" value="HTH_TETR_2"/>
    <property type="match status" value="1"/>
</dbReference>
<keyword evidence="1" id="KW-0805">Transcription regulation</keyword>
<dbReference type="Gene3D" id="1.10.357.10">
    <property type="entry name" value="Tetracycline Repressor, domain 2"/>
    <property type="match status" value="1"/>
</dbReference>
<dbReference type="AlphaFoldDB" id="A0A9X3NNJ2"/>
<feature type="domain" description="HTH tetR-type" evidence="5">
    <location>
        <begin position="2"/>
        <end position="62"/>
    </location>
</feature>
<evidence type="ECO:0000256" key="2">
    <source>
        <dbReference type="ARBA" id="ARBA00023125"/>
    </source>
</evidence>
<dbReference type="PANTHER" id="PTHR30055">
    <property type="entry name" value="HTH-TYPE TRANSCRIPTIONAL REGULATOR RUTR"/>
    <property type="match status" value="1"/>
</dbReference>
<evidence type="ECO:0000313" key="7">
    <source>
        <dbReference type="Proteomes" id="UP001140076"/>
    </source>
</evidence>
<evidence type="ECO:0000256" key="3">
    <source>
        <dbReference type="ARBA" id="ARBA00023163"/>
    </source>
</evidence>
<reference evidence="6" key="1">
    <citation type="submission" date="2021-10" db="EMBL/GenBank/DDBJ databases">
        <title>Streptomonospora sp. nov., isolated from mangrove soil.</title>
        <authorList>
            <person name="Chen X."/>
            <person name="Ge X."/>
            <person name="Liu W."/>
        </authorList>
    </citation>
    <scope>NUCLEOTIDE SEQUENCE</scope>
    <source>
        <strain evidence="6">S1-112</strain>
    </source>
</reference>
<keyword evidence="2 4" id="KW-0238">DNA-binding</keyword>
<evidence type="ECO:0000259" key="5">
    <source>
        <dbReference type="PROSITE" id="PS50977"/>
    </source>
</evidence>
<dbReference type="GO" id="GO:0000976">
    <property type="term" value="F:transcription cis-regulatory region binding"/>
    <property type="evidence" value="ECO:0007669"/>
    <property type="project" value="TreeGrafter"/>
</dbReference>
<comment type="caution">
    <text evidence="6">The sequence shown here is derived from an EMBL/GenBank/DDBJ whole genome shotgun (WGS) entry which is preliminary data.</text>
</comment>
<keyword evidence="3" id="KW-0804">Transcription</keyword>